<evidence type="ECO:0000313" key="2">
    <source>
        <dbReference type="WBParaSite" id="JU765_v2.g8958.t1"/>
    </source>
</evidence>
<dbReference type="WBParaSite" id="JU765_v2.g8958.t1">
    <property type="protein sequence ID" value="JU765_v2.g8958.t1"/>
    <property type="gene ID" value="JU765_v2.g8958"/>
</dbReference>
<reference evidence="2" key="1">
    <citation type="submission" date="2022-11" db="UniProtKB">
        <authorList>
            <consortium name="WormBaseParasite"/>
        </authorList>
    </citation>
    <scope>IDENTIFICATION</scope>
</reference>
<accession>A0AC34RPY8</accession>
<evidence type="ECO:0000313" key="1">
    <source>
        <dbReference type="Proteomes" id="UP000887576"/>
    </source>
</evidence>
<organism evidence="1 2">
    <name type="scientific">Panagrolaimus sp. JU765</name>
    <dbReference type="NCBI Taxonomy" id="591449"/>
    <lineage>
        <taxon>Eukaryota</taxon>
        <taxon>Metazoa</taxon>
        <taxon>Ecdysozoa</taxon>
        <taxon>Nematoda</taxon>
        <taxon>Chromadorea</taxon>
        <taxon>Rhabditida</taxon>
        <taxon>Tylenchina</taxon>
        <taxon>Panagrolaimomorpha</taxon>
        <taxon>Panagrolaimoidea</taxon>
        <taxon>Panagrolaimidae</taxon>
        <taxon>Panagrolaimus</taxon>
    </lineage>
</organism>
<protein>
    <submittedName>
        <fullName evidence="2">Uncharacterized protein</fullName>
    </submittedName>
</protein>
<sequence length="116" mass="13913">MTIFSLGDQYTYWFNKCPYENRVTVECSSGKINPNSIIEVTEYDYWPLENDHLARFNWTKIANDGKSAYVDVYIGTENLKDLILDNWVELYWWFQNPCSDGKSYNDRDMFKQEFVF</sequence>
<name>A0AC34RPY8_9BILA</name>
<dbReference type="Proteomes" id="UP000887576">
    <property type="component" value="Unplaced"/>
</dbReference>
<proteinExistence type="predicted"/>